<dbReference type="PRINTS" id="PR00503">
    <property type="entry name" value="BROMODOMAIN"/>
</dbReference>
<dbReference type="Pfam" id="PF00628">
    <property type="entry name" value="PHD"/>
    <property type="match status" value="1"/>
</dbReference>
<dbReference type="InterPro" id="IPR001487">
    <property type="entry name" value="Bromodomain"/>
</dbReference>
<feature type="compositionally biased region" description="Low complexity" evidence="14">
    <location>
        <begin position="228"/>
        <end position="237"/>
    </location>
</feature>
<keyword evidence="9" id="KW-0804">Transcription</keyword>
<feature type="region of interest" description="Disordered" evidence="14">
    <location>
        <begin position="1716"/>
        <end position="1737"/>
    </location>
</feature>
<evidence type="ECO:0000313" key="20">
    <source>
        <dbReference type="Proteomes" id="UP000543364"/>
    </source>
</evidence>
<sequence>EWWRTADTHSRPGAAFFPPLLGIPPLFAPSAQNHDPASFHSRTMGKSSRSSTDKGVNGSLNGSSTTAVSAVSTSVLSTSIATSAGQGKAVTSGAGGRKYNQEQSKVQLLDTRADKIKDKKPRKKAMESSSNSDSDSGSSSDTSSEGISSSDSDDLEEDEEEEEDQSAEESEDDESDSEKEAHHKSKNKVLMHSGVTDMKTDGQKTHEKSQEKRTHQQIPLVSDSQTRSSFQSQQKQPQVLSQQLPFIFQSSQAKEESVNKHTSVIQSTGLVPNVKPLSLVHQAKKETYLKLIVPSPDLLKAGNKNTSEESLSLTSDVRSKREQYKQTFPAAQLKKQESSKNLKKVIAALSSPKSTSTSPAHQKLTSLENNHSNPFLTNALLGNHQPNGVIQSVIQEAPLALTMKPKPQTKSNESVAISTSAPFSLPVNLSACGKKPAGNRTPVMPSTSPVLPGSGKDKPVSNNAVNAVKPQHRLHSAKLVVEQFRGVDSDAPSSKDSDDSNDDDDDDEDEDEDDEDDDSDDSQSESDSNSESDTEGSEEEEDEDDKDQDESDTDTEGEKTPLKLNKTSSSVKSSSIGLAAHSTPLNLQVAKAPSSAPAALCPESQPAVFLGTAPAALPPSAHCGISKRRRVADERELRVPLEYGWQRETRIRNFGGRLQGEVAYFAPCGKKLRQYPEVVKGVQWCLLKEEEVIPRIRAMEGRRGRPPNPDRQHSREELRTRRRKGRPPNVGSTEFLDNADAKLLRKLQAQEIARQAAQIKLLRKLQKQEQARAAKEAKKQQAIMAAEEKRKQKEQIKIMKQQEKIKRIQQIRMEKELRAQQILEAKKKKKEEAANAKLLEAEKRIKEKEMRRQQAVLLKHQELERHRLDMERERRRQHMMLMKAMEARKKAEEKERLKQEKRDEKRLNKERKLEQRRLELEMAKELKKPNEDMCLADQKPFPELPRIPGLVLDGSTFSDCLMVVQFLRNFGKVLGFDVSVDVPSLSVLQEGLLNIGDSMGEVQDLVVKLVSAAVCDPGLGTGYKAKTILGEHLLSVGINRDNVSEILQIFMEAHCGQTELTESLKTKAFQAHTPAQKASVLAFLVNELACSKSVVSEIDKNIDYMSNLRRDKWMVEGKLRKLRIIHAKRTGKREAAGGGEGGEEPHSLEPPQPGRKRRRKGDSDDDDDDDEDSEDQADEEDEDEEDKDEKKGKKADVCEDEDDGDQTASVEELEKQIEKLTKQQSQYRKKLFEASHCLRSMMFGQDRYRRRYWILPQCGGIFVEGMESGEGLEEIAKEKEKLKKEESMHIKEEFETEEKLHCLTATHCEQKEDLKEKDSTNLFLQKPGSFSKLSKLLEVAKMPPESDIMSPKPNGSAANGCTLSYASNSKPSLCSLQPSVSQSSLEKSDSANLFSPNASGTGKLYSSALIPNDQLLKTLTEKSRQWFSLLPRVPCDDTSVTQVDTAATAAPLTPQSQPPSKSPSPVPSPLLGSTSAQSPMGLSPFALSPLQPMKTGLPIMGLQFCGWPTGVLTSNVPFPPPLPALGSGLGLSEVNGNSFLASNVPASKSESPAVQTEKLASAPSTAAEVAKPVDYPNPKPIPEEMQYGWWRITDPEDLKSLLKVLHLRGIREKALQKQIQKHMDYITLACIKNKDVAIIDTNENEDNQVTRDVVENWSVEEQAMEMDLAILQQVEDLERRVASASLQVKGWLCPEPASERDDLVYRDHKSITRLHKKHDGDCAGGGEGSASSVERRSDNPLDIAVTRLADLERNIERRYLKSPLSTTIQIKLDNVGTVTVPAPAPSISGDGDGTEEDIAPGLRVWRRALSEARSAAQVALCIQQLQKSIAWEKSIMKVYCQICRKGDNEELLLLCDGCDKGCHTYCHRPKISTIPDGDWFCPACIAKASGQTLKIKKLQIKGKKSNEQKRSRKLAGETEDEDSATTSASVKKGKTDPKKRKIDENVSVSQLKQENCTAVKKPKRDDSKDLAVCSMILSELETHEDAWPFLLPVNLKLVPGYKKVIKKPMDFSTIRDKLSSGQYPNLEAFSLDVRLVFDNCETFNEDDSDIGRAGHNMRKYFEKKWTEIFKVS</sequence>
<keyword evidence="10" id="KW-0539">Nucleus</keyword>
<reference evidence="19 20" key="1">
    <citation type="submission" date="2019-09" db="EMBL/GenBank/DDBJ databases">
        <title>Bird 10,000 Genomes (B10K) Project - Family phase.</title>
        <authorList>
            <person name="Zhang G."/>
        </authorList>
    </citation>
    <scope>NUCLEOTIDE SEQUENCE [LARGE SCALE GENOMIC DNA]</scope>
    <source>
        <strain evidence="19">B10K-DU-001-01</strain>
        <tissue evidence="19">Muscle</tissue>
    </source>
</reference>
<dbReference type="Pfam" id="PF01429">
    <property type="entry name" value="MBD"/>
    <property type="match status" value="1"/>
</dbReference>
<dbReference type="InterPro" id="IPR037374">
    <property type="entry name" value="BAZ2A/B_Bromo"/>
</dbReference>
<dbReference type="InterPro" id="IPR018359">
    <property type="entry name" value="Bromodomain_CS"/>
</dbReference>
<evidence type="ECO:0000256" key="2">
    <source>
        <dbReference type="ARBA" id="ARBA00007444"/>
    </source>
</evidence>
<evidence type="ECO:0000259" key="16">
    <source>
        <dbReference type="PROSITE" id="PS50016"/>
    </source>
</evidence>
<feature type="region of interest" description="Disordered" evidence="14">
    <location>
        <begin position="26"/>
        <end position="237"/>
    </location>
</feature>
<keyword evidence="7" id="KW-0175">Coiled coil</keyword>
<feature type="domain" description="DDT" evidence="17">
    <location>
        <begin position="954"/>
        <end position="1019"/>
    </location>
</feature>
<keyword evidence="5" id="KW-0862">Zinc</keyword>
<dbReference type="SMART" id="SM00249">
    <property type="entry name" value="PHD"/>
    <property type="match status" value="1"/>
</dbReference>
<dbReference type="Gene3D" id="3.30.890.10">
    <property type="entry name" value="Methyl-cpg-binding Protein 2, Chain A"/>
    <property type="match status" value="1"/>
</dbReference>
<feature type="region of interest" description="Disordered" evidence="14">
    <location>
        <begin position="888"/>
        <end position="910"/>
    </location>
</feature>
<feature type="compositionally biased region" description="Acidic residues" evidence="14">
    <location>
        <begin position="151"/>
        <end position="177"/>
    </location>
</feature>
<feature type="compositionally biased region" description="Basic and acidic residues" evidence="14">
    <location>
        <begin position="699"/>
        <end position="719"/>
    </location>
</feature>
<dbReference type="PROSITE" id="PS50014">
    <property type="entry name" value="BROMODOMAIN_2"/>
    <property type="match status" value="1"/>
</dbReference>
<dbReference type="PROSITE" id="PS50016">
    <property type="entry name" value="ZF_PHD_2"/>
    <property type="match status" value="1"/>
</dbReference>
<dbReference type="GO" id="GO:0003677">
    <property type="term" value="F:DNA binding"/>
    <property type="evidence" value="ECO:0007669"/>
    <property type="project" value="InterPro"/>
</dbReference>
<comment type="subcellular location">
    <subcellularLocation>
        <location evidence="1">Nucleus</location>
    </subcellularLocation>
</comment>
<protein>
    <recommendedName>
        <fullName evidence="11">Bromodomain adjacent to zinc finger domain protein 2B</fullName>
    </recommendedName>
</protein>
<dbReference type="InterPro" id="IPR018501">
    <property type="entry name" value="DDT_dom"/>
</dbReference>
<gene>
    <name evidence="19" type="primary">Baz2b</name>
    <name evidence="19" type="ORF">CEPORN_R11318</name>
</gene>
<evidence type="ECO:0000256" key="8">
    <source>
        <dbReference type="ARBA" id="ARBA00023117"/>
    </source>
</evidence>
<dbReference type="SMART" id="SM00391">
    <property type="entry name" value="MBD"/>
    <property type="match status" value="1"/>
</dbReference>
<accession>A0A7K5UKN2</accession>
<dbReference type="PANTHER" id="PTHR45915">
    <property type="entry name" value="TRANSCRIPTION INTERMEDIARY FACTOR"/>
    <property type="match status" value="1"/>
</dbReference>
<dbReference type="InterPro" id="IPR001739">
    <property type="entry name" value="Methyl_CpG_DNA-bd"/>
</dbReference>
<dbReference type="InterPro" id="IPR036427">
    <property type="entry name" value="Bromodomain-like_sf"/>
</dbReference>
<dbReference type="Gene3D" id="3.30.40.10">
    <property type="entry name" value="Zinc/RING finger domain, C3HC4 (zinc finger)"/>
    <property type="match status" value="1"/>
</dbReference>
<evidence type="ECO:0000256" key="3">
    <source>
        <dbReference type="ARBA" id="ARBA00022723"/>
    </source>
</evidence>
<keyword evidence="3" id="KW-0479">Metal-binding</keyword>
<dbReference type="Gene3D" id="1.20.920.10">
    <property type="entry name" value="Bromodomain-like"/>
    <property type="match status" value="1"/>
</dbReference>
<evidence type="ECO:0000256" key="11">
    <source>
        <dbReference type="ARBA" id="ARBA00068259"/>
    </source>
</evidence>
<dbReference type="InterPro" id="IPR016177">
    <property type="entry name" value="DNA-bd_dom_sf"/>
</dbReference>
<dbReference type="SUPFAM" id="SSF47370">
    <property type="entry name" value="Bromodomain"/>
    <property type="match status" value="1"/>
</dbReference>
<evidence type="ECO:0000256" key="14">
    <source>
        <dbReference type="SAM" id="MobiDB-lite"/>
    </source>
</evidence>
<dbReference type="CDD" id="cd01397">
    <property type="entry name" value="HAT_MBD"/>
    <property type="match status" value="1"/>
</dbReference>
<comment type="similarity">
    <text evidence="2">Belongs to the WAL family.</text>
</comment>
<feature type="compositionally biased region" description="Polar residues" evidence="14">
    <location>
        <begin position="216"/>
        <end position="227"/>
    </location>
</feature>
<evidence type="ECO:0000256" key="7">
    <source>
        <dbReference type="ARBA" id="ARBA00023054"/>
    </source>
</evidence>
<evidence type="ECO:0000259" key="17">
    <source>
        <dbReference type="PROSITE" id="PS50827"/>
    </source>
</evidence>
<feature type="domain" description="MBD" evidence="18">
    <location>
        <begin position="631"/>
        <end position="706"/>
    </location>
</feature>
<dbReference type="GO" id="GO:0005634">
    <property type="term" value="C:nucleus"/>
    <property type="evidence" value="ECO:0007669"/>
    <property type="project" value="UniProtKB-SubCell"/>
</dbReference>
<dbReference type="CDD" id="cd15630">
    <property type="entry name" value="PHD_BAZ2B"/>
    <property type="match status" value="1"/>
</dbReference>
<feature type="compositionally biased region" description="Basic and acidic residues" evidence="14">
    <location>
        <begin position="1933"/>
        <end position="1944"/>
    </location>
</feature>
<dbReference type="SUPFAM" id="SSF57903">
    <property type="entry name" value="FYVE/PHD zinc finger"/>
    <property type="match status" value="1"/>
</dbReference>
<dbReference type="InterPro" id="IPR001965">
    <property type="entry name" value="Znf_PHD"/>
</dbReference>
<dbReference type="Pfam" id="PF02791">
    <property type="entry name" value="DDT"/>
    <property type="match status" value="1"/>
</dbReference>
<keyword evidence="4 13" id="KW-0863">Zinc-finger</keyword>
<feature type="region of interest" description="Disordered" evidence="14">
    <location>
        <begin position="699"/>
        <end position="731"/>
    </location>
</feature>
<evidence type="ECO:0000256" key="13">
    <source>
        <dbReference type="PROSITE-ProRule" id="PRU00146"/>
    </source>
</evidence>
<feature type="compositionally biased region" description="Acidic residues" evidence="14">
    <location>
        <begin position="1163"/>
        <end position="1187"/>
    </location>
</feature>
<feature type="compositionally biased region" description="Pro residues" evidence="14">
    <location>
        <begin position="1456"/>
        <end position="1468"/>
    </location>
</feature>
<comment type="caution">
    <text evidence="19">The sequence shown here is derived from an EMBL/GenBank/DDBJ whole genome shotgun (WGS) entry which is preliminary data.</text>
</comment>
<evidence type="ECO:0000313" key="19">
    <source>
        <dbReference type="EMBL" id="NWU15879.1"/>
    </source>
</evidence>
<feature type="region of interest" description="Disordered" evidence="14">
    <location>
        <begin position="434"/>
        <end position="570"/>
    </location>
</feature>
<dbReference type="Proteomes" id="UP000543364">
    <property type="component" value="Unassembled WGS sequence"/>
</dbReference>
<evidence type="ECO:0000256" key="10">
    <source>
        <dbReference type="ARBA" id="ARBA00023242"/>
    </source>
</evidence>
<dbReference type="InterPro" id="IPR013083">
    <property type="entry name" value="Znf_RING/FYVE/PHD"/>
</dbReference>
<dbReference type="Pfam" id="PF15613">
    <property type="entry name" value="WSD"/>
    <property type="match status" value="2"/>
</dbReference>
<feature type="non-terminal residue" evidence="19">
    <location>
        <position position="2072"/>
    </location>
</feature>
<feature type="non-terminal residue" evidence="19">
    <location>
        <position position="1"/>
    </location>
</feature>
<feature type="compositionally biased region" description="Basic and acidic residues" evidence="14">
    <location>
        <begin position="485"/>
        <end position="498"/>
    </location>
</feature>
<dbReference type="PANTHER" id="PTHR45915:SF1">
    <property type="entry name" value="BROMODOMAIN ADJACENT TO ZINC FINGER DOMAIN PROTEIN 2B"/>
    <property type="match status" value="1"/>
</dbReference>
<feature type="domain" description="PHD-type" evidence="16">
    <location>
        <begin position="1837"/>
        <end position="1887"/>
    </location>
</feature>
<keyword evidence="20" id="KW-1185">Reference proteome</keyword>
<dbReference type="CDD" id="cd05503">
    <property type="entry name" value="Bromo_BAZ2A_B_like"/>
    <property type="match status" value="1"/>
</dbReference>
<feature type="domain" description="Bromo" evidence="15">
    <location>
        <begin position="1981"/>
        <end position="2051"/>
    </location>
</feature>
<dbReference type="SMART" id="SM00297">
    <property type="entry name" value="BROMO"/>
    <property type="match status" value="1"/>
</dbReference>
<dbReference type="InterPro" id="IPR019787">
    <property type="entry name" value="Znf_PHD-finger"/>
</dbReference>
<dbReference type="GO" id="GO:0000785">
    <property type="term" value="C:chromatin"/>
    <property type="evidence" value="ECO:0007669"/>
    <property type="project" value="TreeGrafter"/>
</dbReference>
<feature type="compositionally biased region" description="Low complexity" evidence="14">
    <location>
        <begin position="127"/>
        <end position="150"/>
    </location>
</feature>
<feature type="compositionally biased region" description="Polar residues" evidence="14">
    <location>
        <begin position="30"/>
        <end position="62"/>
    </location>
</feature>
<evidence type="ECO:0000256" key="12">
    <source>
        <dbReference type="PROSITE-ProRule" id="PRU00035"/>
    </source>
</evidence>
<feature type="compositionally biased region" description="Basic and acidic residues" evidence="14">
    <location>
        <begin position="198"/>
        <end position="214"/>
    </location>
</feature>
<name>A0A7K5UKN2_CEPOR</name>
<feature type="region of interest" description="Disordered" evidence="14">
    <location>
        <begin position="1449"/>
        <end position="1477"/>
    </location>
</feature>
<feature type="region of interest" description="Disordered" evidence="14">
    <location>
        <begin position="1130"/>
        <end position="1209"/>
    </location>
</feature>
<feature type="compositionally biased region" description="Acidic residues" evidence="14">
    <location>
        <begin position="499"/>
        <end position="555"/>
    </location>
</feature>
<dbReference type="PROSITE" id="PS50982">
    <property type="entry name" value="MBD"/>
    <property type="match status" value="1"/>
</dbReference>
<feature type="region of interest" description="Disordered" evidence="14">
    <location>
        <begin position="1904"/>
        <end position="1944"/>
    </location>
</feature>
<dbReference type="FunFam" id="1.20.920.10:FF:000023">
    <property type="entry name" value="Bromodomain adjacent to zinc finger domain protein 2B"/>
    <property type="match status" value="1"/>
</dbReference>
<feature type="compositionally biased region" description="Basic and acidic residues" evidence="14">
    <location>
        <begin position="1188"/>
        <end position="1197"/>
    </location>
</feature>
<dbReference type="PROSITE" id="PS50827">
    <property type="entry name" value="DDT"/>
    <property type="match status" value="1"/>
</dbReference>
<dbReference type="InterPro" id="IPR028941">
    <property type="entry name" value="WHIM2_dom"/>
</dbReference>
<dbReference type="Pfam" id="PF00439">
    <property type="entry name" value="Bromodomain"/>
    <property type="match status" value="1"/>
</dbReference>
<keyword evidence="6" id="KW-0805">Transcription regulation</keyword>
<organism evidence="19 20">
    <name type="scientific">Cephalopterus ornatus</name>
    <name type="common">Amazonian umbrellabird</name>
    <dbReference type="NCBI Taxonomy" id="114276"/>
    <lineage>
        <taxon>Eukaryota</taxon>
        <taxon>Metazoa</taxon>
        <taxon>Chordata</taxon>
        <taxon>Craniata</taxon>
        <taxon>Vertebrata</taxon>
        <taxon>Euteleostomi</taxon>
        <taxon>Archelosauria</taxon>
        <taxon>Archosauria</taxon>
        <taxon>Dinosauria</taxon>
        <taxon>Saurischia</taxon>
        <taxon>Theropoda</taxon>
        <taxon>Coelurosauria</taxon>
        <taxon>Aves</taxon>
        <taxon>Neognathae</taxon>
        <taxon>Neoaves</taxon>
        <taxon>Telluraves</taxon>
        <taxon>Australaves</taxon>
        <taxon>Passeriformes</taxon>
        <taxon>Cotingidae</taxon>
        <taxon>Cephalopterus</taxon>
    </lineage>
</organism>
<evidence type="ECO:0000259" key="15">
    <source>
        <dbReference type="PROSITE" id="PS50014"/>
    </source>
</evidence>
<evidence type="ECO:0000256" key="6">
    <source>
        <dbReference type="ARBA" id="ARBA00023015"/>
    </source>
</evidence>
<evidence type="ECO:0000256" key="1">
    <source>
        <dbReference type="ARBA" id="ARBA00004123"/>
    </source>
</evidence>
<evidence type="ECO:0000256" key="5">
    <source>
        <dbReference type="ARBA" id="ARBA00022833"/>
    </source>
</evidence>
<evidence type="ECO:0000256" key="9">
    <source>
        <dbReference type="ARBA" id="ARBA00023163"/>
    </source>
</evidence>
<dbReference type="FunFam" id="3.30.40.10:FF:000199">
    <property type="entry name" value="Bromodomain adjacent to zinc finger domain 2B"/>
    <property type="match status" value="1"/>
</dbReference>
<keyword evidence="8 12" id="KW-0103">Bromodomain</keyword>
<evidence type="ECO:0000259" key="18">
    <source>
        <dbReference type="PROSITE" id="PS50982"/>
    </source>
</evidence>
<dbReference type="PROSITE" id="PS00633">
    <property type="entry name" value="BROMODOMAIN_1"/>
    <property type="match status" value="1"/>
</dbReference>
<dbReference type="InterPro" id="IPR011011">
    <property type="entry name" value="Znf_FYVE_PHD"/>
</dbReference>
<proteinExistence type="inferred from homology"/>
<evidence type="ECO:0000256" key="4">
    <source>
        <dbReference type="ARBA" id="ARBA00022771"/>
    </source>
</evidence>
<feature type="compositionally biased region" description="Low complexity" evidence="14">
    <location>
        <begin position="63"/>
        <end position="84"/>
    </location>
</feature>
<dbReference type="EMBL" id="VZRE01013293">
    <property type="protein sequence ID" value="NWU15879.1"/>
    <property type="molecule type" value="Genomic_DNA"/>
</dbReference>
<dbReference type="SUPFAM" id="SSF54171">
    <property type="entry name" value="DNA-binding domain"/>
    <property type="match status" value="1"/>
</dbReference>
<dbReference type="SMART" id="SM00571">
    <property type="entry name" value="DDT"/>
    <property type="match status" value="1"/>
</dbReference>
<dbReference type="GO" id="GO:0008270">
    <property type="term" value="F:zinc ion binding"/>
    <property type="evidence" value="ECO:0007669"/>
    <property type="project" value="UniProtKB-KW"/>
</dbReference>